<organism evidence="6 7">
    <name type="scientific">Prosthecomicrobium pneumaticum</name>
    <dbReference type="NCBI Taxonomy" id="81895"/>
    <lineage>
        <taxon>Bacteria</taxon>
        <taxon>Pseudomonadati</taxon>
        <taxon>Pseudomonadota</taxon>
        <taxon>Alphaproteobacteria</taxon>
        <taxon>Hyphomicrobiales</taxon>
        <taxon>Kaistiaceae</taxon>
        <taxon>Prosthecomicrobium</taxon>
    </lineage>
</organism>
<name>A0A7W9CVN5_9HYPH</name>
<dbReference type="InterPro" id="IPR058163">
    <property type="entry name" value="LysR-type_TF_proteobact-type"/>
</dbReference>
<dbReference type="GO" id="GO:0006351">
    <property type="term" value="P:DNA-templated transcription"/>
    <property type="evidence" value="ECO:0007669"/>
    <property type="project" value="TreeGrafter"/>
</dbReference>
<dbReference type="PANTHER" id="PTHR30537">
    <property type="entry name" value="HTH-TYPE TRANSCRIPTIONAL REGULATOR"/>
    <property type="match status" value="1"/>
</dbReference>
<proteinExistence type="inferred from homology"/>
<protein>
    <submittedName>
        <fullName evidence="6">DNA-binding transcriptional LysR family regulator</fullName>
    </submittedName>
</protein>
<dbReference type="InterPro" id="IPR036390">
    <property type="entry name" value="WH_DNA-bd_sf"/>
</dbReference>
<dbReference type="FunFam" id="1.10.10.10:FF:000001">
    <property type="entry name" value="LysR family transcriptional regulator"/>
    <property type="match status" value="1"/>
</dbReference>
<dbReference type="Proteomes" id="UP000523821">
    <property type="component" value="Unassembled WGS sequence"/>
</dbReference>
<dbReference type="Gene3D" id="1.10.10.10">
    <property type="entry name" value="Winged helix-like DNA-binding domain superfamily/Winged helix DNA-binding domain"/>
    <property type="match status" value="1"/>
</dbReference>
<comment type="caution">
    <text evidence="6">The sequence shown here is derived from an EMBL/GenBank/DDBJ whole genome shotgun (WGS) entry which is preliminary data.</text>
</comment>
<evidence type="ECO:0000313" key="7">
    <source>
        <dbReference type="Proteomes" id="UP000523821"/>
    </source>
</evidence>
<reference evidence="6 7" key="1">
    <citation type="submission" date="2020-08" db="EMBL/GenBank/DDBJ databases">
        <title>Genomic Encyclopedia of Type Strains, Phase IV (KMG-IV): sequencing the most valuable type-strain genomes for metagenomic binning, comparative biology and taxonomic classification.</title>
        <authorList>
            <person name="Goeker M."/>
        </authorList>
    </citation>
    <scope>NUCLEOTIDE SEQUENCE [LARGE SCALE GENOMIC DNA]</scope>
    <source>
        <strain evidence="6 7">DSM 16268</strain>
    </source>
</reference>
<dbReference type="RefSeq" id="WP_183854385.1">
    <property type="nucleotide sequence ID" value="NZ_JACHOO010000003.1"/>
</dbReference>
<dbReference type="SUPFAM" id="SSF53850">
    <property type="entry name" value="Periplasmic binding protein-like II"/>
    <property type="match status" value="1"/>
</dbReference>
<dbReference type="Gene3D" id="3.40.190.290">
    <property type="match status" value="1"/>
</dbReference>
<keyword evidence="2" id="KW-0805">Transcription regulation</keyword>
<keyword evidence="3 6" id="KW-0238">DNA-binding</keyword>
<evidence type="ECO:0000256" key="1">
    <source>
        <dbReference type="ARBA" id="ARBA00009437"/>
    </source>
</evidence>
<dbReference type="FunFam" id="3.40.190.290:FF:000001">
    <property type="entry name" value="Transcriptional regulator, LysR family"/>
    <property type="match status" value="1"/>
</dbReference>
<dbReference type="EMBL" id="JACHOO010000003">
    <property type="protein sequence ID" value="MBB5752514.1"/>
    <property type="molecule type" value="Genomic_DNA"/>
</dbReference>
<evidence type="ECO:0000259" key="5">
    <source>
        <dbReference type="PROSITE" id="PS50931"/>
    </source>
</evidence>
<dbReference type="InterPro" id="IPR000847">
    <property type="entry name" value="LysR_HTH_N"/>
</dbReference>
<evidence type="ECO:0000256" key="2">
    <source>
        <dbReference type="ARBA" id="ARBA00023015"/>
    </source>
</evidence>
<evidence type="ECO:0000256" key="4">
    <source>
        <dbReference type="ARBA" id="ARBA00023163"/>
    </source>
</evidence>
<keyword evidence="4" id="KW-0804">Transcription</keyword>
<dbReference type="GO" id="GO:0043565">
    <property type="term" value="F:sequence-specific DNA binding"/>
    <property type="evidence" value="ECO:0007669"/>
    <property type="project" value="TreeGrafter"/>
</dbReference>
<dbReference type="AlphaFoldDB" id="A0A7W9CVN5"/>
<evidence type="ECO:0000313" key="6">
    <source>
        <dbReference type="EMBL" id="MBB5752514.1"/>
    </source>
</evidence>
<accession>A0A7W9CVN5</accession>
<dbReference type="CDD" id="cd08422">
    <property type="entry name" value="PBP2_CrgA_like"/>
    <property type="match status" value="1"/>
</dbReference>
<feature type="domain" description="HTH lysR-type" evidence="5">
    <location>
        <begin position="1"/>
        <end position="59"/>
    </location>
</feature>
<dbReference type="InterPro" id="IPR036388">
    <property type="entry name" value="WH-like_DNA-bd_sf"/>
</dbReference>
<dbReference type="Pfam" id="PF00126">
    <property type="entry name" value="HTH_1"/>
    <property type="match status" value="1"/>
</dbReference>
<sequence>MDTLTRMRSFVEVVEAGGFSAAARKLGRSKALISKYVRELEDELGVRLLNRTTRTLSLTEVGQSYVREAIEILQRIDDLQASVSDAHAAPRGRLKVSAPRTFGDGELGEAIVEFLAAEPAITLDLHLEDRFVDLVEEGFDVAIRISALPDSSLIARRLASFRVVIVASPQMIAQYGEPNRPEALAEIPCIIDTNVSYRTNWPFEEEGRRFSVPVKGRLEVDSPSVARRAALLGIGFAVVPRLVVRDDIAAGRLIEVLTPFEPAGVGIYAVYPHRRHLSGKVRAFVDHMVEFFKNTDGQC</sequence>
<dbReference type="PROSITE" id="PS50931">
    <property type="entry name" value="HTH_LYSR"/>
    <property type="match status" value="1"/>
</dbReference>
<dbReference type="SUPFAM" id="SSF46785">
    <property type="entry name" value="Winged helix' DNA-binding domain"/>
    <property type="match status" value="1"/>
</dbReference>
<evidence type="ECO:0000256" key="3">
    <source>
        <dbReference type="ARBA" id="ARBA00023125"/>
    </source>
</evidence>
<dbReference type="GO" id="GO:0003700">
    <property type="term" value="F:DNA-binding transcription factor activity"/>
    <property type="evidence" value="ECO:0007669"/>
    <property type="project" value="InterPro"/>
</dbReference>
<comment type="similarity">
    <text evidence="1">Belongs to the LysR transcriptional regulatory family.</text>
</comment>
<keyword evidence="7" id="KW-1185">Reference proteome</keyword>
<dbReference type="PANTHER" id="PTHR30537:SF35">
    <property type="entry name" value="TRANSCRIPTIONAL REGULATORY PROTEIN"/>
    <property type="match status" value="1"/>
</dbReference>
<dbReference type="InterPro" id="IPR005119">
    <property type="entry name" value="LysR_subst-bd"/>
</dbReference>
<gene>
    <name evidence="6" type="ORF">GGQ63_001568</name>
</gene>
<dbReference type="Pfam" id="PF03466">
    <property type="entry name" value="LysR_substrate"/>
    <property type="match status" value="1"/>
</dbReference>